<dbReference type="EMBL" id="PDUD01000020">
    <property type="protein sequence ID" value="PHN05804.1"/>
    <property type="molecule type" value="Genomic_DNA"/>
</dbReference>
<dbReference type="RefSeq" id="WP_099150894.1">
    <property type="nucleotide sequence ID" value="NZ_PDUD01000020.1"/>
</dbReference>
<dbReference type="Gene3D" id="3.60.15.10">
    <property type="entry name" value="Ribonuclease Z/Hydroxyacylglutathione hydrolase-like"/>
    <property type="match status" value="1"/>
</dbReference>
<organism evidence="1 2">
    <name type="scientific">Flavilitoribacter nigricans (strain ATCC 23147 / DSM 23189 / NBRC 102662 / NCIMB 1420 / SS-2)</name>
    <name type="common">Lewinella nigricans</name>
    <dbReference type="NCBI Taxonomy" id="1122177"/>
    <lineage>
        <taxon>Bacteria</taxon>
        <taxon>Pseudomonadati</taxon>
        <taxon>Bacteroidota</taxon>
        <taxon>Saprospiria</taxon>
        <taxon>Saprospirales</taxon>
        <taxon>Lewinellaceae</taxon>
        <taxon>Flavilitoribacter</taxon>
    </lineage>
</organism>
<keyword evidence="1" id="KW-0436">Ligase</keyword>
<evidence type="ECO:0000313" key="1">
    <source>
        <dbReference type="EMBL" id="PHN05804.1"/>
    </source>
</evidence>
<evidence type="ECO:0000313" key="2">
    <source>
        <dbReference type="Proteomes" id="UP000223913"/>
    </source>
</evidence>
<proteinExistence type="predicted"/>
<accession>A0A2D0NBB6</accession>
<dbReference type="Proteomes" id="UP000223913">
    <property type="component" value="Unassembled WGS sequence"/>
</dbReference>
<protein>
    <submittedName>
        <fullName evidence="1">DNA ligase-associated DEXH box helicase</fullName>
    </submittedName>
</protein>
<dbReference type="SUPFAM" id="SSF56281">
    <property type="entry name" value="Metallo-hydrolase/oxidoreductase"/>
    <property type="match status" value="1"/>
</dbReference>
<dbReference type="AlphaFoldDB" id="A0A2D0NBB6"/>
<comment type="caution">
    <text evidence="1">The sequence shown here is derived from an EMBL/GenBank/DDBJ whole genome shotgun (WGS) entry which is preliminary data.</text>
</comment>
<dbReference type="GO" id="GO:0004521">
    <property type="term" value="F:RNA endonuclease activity"/>
    <property type="evidence" value="ECO:0007669"/>
    <property type="project" value="TreeGrafter"/>
</dbReference>
<dbReference type="PANTHER" id="PTHR11203">
    <property type="entry name" value="CLEAVAGE AND POLYADENYLATION SPECIFICITY FACTOR FAMILY MEMBER"/>
    <property type="match status" value="1"/>
</dbReference>
<gene>
    <name evidence="1" type="ORF">CRP01_15130</name>
</gene>
<name>A0A2D0NBB6_FLAN2</name>
<dbReference type="GO" id="GO:0016874">
    <property type="term" value="F:ligase activity"/>
    <property type="evidence" value="ECO:0007669"/>
    <property type="project" value="UniProtKB-KW"/>
</dbReference>
<dbReference type="InterPro" id="IPR050698">
    <property type="entry name" value="MBL"/>
</dbReference>
<dbReference type="PANTHER" id="PTHR11203:SF49">
    <property type="entry name" value="BLL1145 PROTEIN"/>
    <property type="match status" value="1"/>
</dbReference>
<dbReference type="NCBIfam" id="TIGR04122">
    <property type="entry name" value="Xnuc_lig_assoc"/>
    <property type="match status" value="1"/>
</dbReference>
<dbReference type="InterPro" id="IPR036866">
    <property type="entry name" value="RibonucZ/Hydroxyglut_hydro"/>
</dbReference>
<dbReference type="OrthoDB" id="9803916at2"/>
<reference evidence="1 2" key="1">
    <citation type="submission" date="2017-10" db="EMBL/GenBank/DDBJ databases">
        <title>The draft genome sequence of Lewinella nigricans NBRC 102662.</title>
        <authorList>
            <person name="Wang K."/>
        </authorList>
    </citation>
    <scope>NUCLEOTIDE SEQUENCE [LARGE SCALE GENOMIC DNA]</scope>
    <source>
        <strain evidence="1 2">NBRC 102662</strain>
    </source>
</reference>
<dbReference type="InterPro" id="IPR026360">
    <property type="entry name" value="Xnuc_lig_assoc"/>
</dbReference>
<keyword evidence="2" id="KW-1185">Reference proteome</keyword>
<sequence length="340" mass="38367">MLLEFTEKGIYCPPAKVYIDPWRPVERALITHGHADHSRWGHQYYLSTKTAKPVIRHRLGPIKIETVEYGERRNINGVNFTFFPAGHIIGSAQIRVEHKGEIWVVSGDYKLEDDGISEAFVPVKCHNFITECTFGLPVYKWKAQEEVFAEINDWWRKNQEEGKVSVLSAYALGKAQRILHNLDASIGKIYTHGAVENTNEVIRKQGIALPDTIRVTPTIPKKEYPGSLVLATPSALGSPWVKKFGTTSLGIASGWMALRGARRRRAADRGFVLSDHADWDGLNQAIADTGAERIFVTHGYTDIFRKWLEEQGYEAHVVSTEFEGELTEMKESSEGEEDNE</sequence>